<keyword evidence="1" id="KW-0812">Transmembrane</keyword>
<dbReference type="Proteomes" id="UP000660729">
    <property type="component" value="Unassembled WGS sequence"/>
</dbReference>
<evidence type="ECO:0000256" key="1">
    <source>
        <dbReference type="SAM" id="Phobius"/>
    </source>
</evidence>
<organism evidence="2 3">
    <name type="scientific">Pseudocercospora fuligena</name>
    <dbReference type="NCBI Taxonomy" id="685502"/>
    <lineage>
        <taxon>Eukaryota</taxon>
        <taxon>Fungi</taxon>
        <taxon>Dikarya</taxon>
        <taxon>Ascomycota</taxon>
        <taxon>Pezizomycotina</taxon>
        <taxon>Dothideomycetes</taxon>
        <taxon>Dothideomycetidae</taxon>
        <taxon>Mycosphaerellales</taxon>
        <taxon>Mycosphaerellaceae</taxon>
        <taxon>Pseudocercospora</taxon>
    </lineage>
</organism>
<gene>
    <name evidence="2" type="ORF">HII31_06547</name>
</gene>
<protein>
    <submittedName>
        <fullName evidence="2">Uncharacterized protein</fullName>
    </submittedName>
</protein>
<keyword evidence="3" id="KW-1185">Reference proteome</keyword>
<evidence type="ECO:0000313" key="3">
    <source>
        <dbReference type="Proteomes" id="UP000660729"/>
    </source>
</evidence>
<name>A0A8H6RJG2_9PEZI</name>
<keyword evidence="1" id="KW-1133">Transmembrane helix</keyword>
<dbReference type="AlphaFoldDB" id="A0A8H6RJG2"/>
<reference evidence="2" key="1">
    <citation type="submission" date="2020-04" db="EMBL/GenBank/DDBJ databases">
        <title>Draft genome resource of the tomato pathogen Pseudocercospora fuligena.</title>
        <authorList>
            <person name="Zaccaron A."/>
        </authorList>
    </citation>
    <scope>NUCLEOTIDE SEQUENCE</scope>
    <source>
        <strain evidence="2">PF001</strain>
    </source>
</reference>
<dbReference type="EMBL" id="JABCIY010000150">
    <property type="protein sequence ID" value="KAF7192161.1"/>
    <property type="molecule type" value="Genomic_DNA"/>
</dbReference>
<comment type="caution">
    <text evidence="2">The sequence shown here is derived from an EMBL/GenBank/DDBJ whole genome shotgun (WGS) entry which is preliminary data.</text>
</comment>
<sequence>MRPHCVYGRNDDHHATKSFIHCLHALLRTHPFRTTTIHIDTRPSRAFRSHYPCPRRLAYAMRILALILSTLAYSASFANALLRIGDVFDIQPGSRIDGGCAAFYARGDPNSYMNLWWSQILSMHAQAIASLTAEEYERSVRTQKLLAAMFGIQARVDSQGWSRDPDPNTIDGYRLWKVRKHFSIMWDFMNTPGDARYKAKLFCEGSYWHQQFENSPIYDAFGNKVLRDRNDPSKGFRTLGEQERMHGRGANLDLYWYFHSSTHTEYPTPEGATTDHKYMIWQRAGATNPDARSPWPVDEKTGSTHPCKWDIDPLGMVADGGFLNIGAPYPEGSYAHLILCTRSPMFSSGRDYFDLSPQPVGKRLADMEINSMTLYHEVVHLALGTRNSRDAILRRPKLDHNGVVHPQWPWNVNSWENTGRIALAGNEMLHVALYDRAINDYGSERQWDNLEALGNPESIVWYSYANYLLNKVGDDWSQGIIVDPLVRPPPFNPGKIAMQEPRISINETTLELIEHGVNITEILERWSLEDEKYAMGPMTEEIARMF</sequence>
<feature type="transmembrane region" description="Helical" evidence="1">
    <location>
        <begin position="63"/>
        <end position="82"/>
    </location>
</feature>
<keyword evidence="1" id="KW-0472">Membrane</keyword>
<evidence type="ECO:0000313" key="2">
    <source>
        <dbReference type="EMBL" id="KAF7192161.1"/>
    </source>
</evidence>
<accession>A0A8H6RJG2</accession>
<proteinExistence type="predicted"/>